<dbReference type="NCBIfam" id="TIGR00006">
    <property type="entry name" value="16S rRNA (cytosine(1402)-N(4))-methyltransferase RsmH"/>
    <property type="match status" value="1"/>
</dbReference>
<keyword evidence="2 6" id="KW-0698">rRNA processing</keyword>
<feature type="binding site" evidence="6">
    <location>
        <position position="111"/>
    </location>
    <ligand>
        <name>S-adenosyl-L-methionine</name>
        <dbReference type="ChEBI" id="CHEBI:59789"/>
    </ligand>
</feature>
<dbReference type="SUPFAM" id="SSF53335">
    <property type="entry name" value="S-adenosyl-L-methionine-dependent methyltransferases"/>
    <property type="match status" value="1"/>
</dbReference>
<feature type="region of interest" description="Disordered" evidence="7">
    <location>
        <begin position="1"/>
        <end position="20"/>
    </location>
</feature>
<dbReference type="Pfam" id="PF01795">
    <property type="entry name" value="Methyltransf_5"/>
    <property type="match status" value="1"/>
</dbReference>
<feature type="binding site" evidence="6">
    <location>
        <position position="94"/>
    </location>
    <ligand>
        <name>S-adenosyl-L-methionine</name>
        <dbReference type="ChEBI" id="CHEBI:59789"/>
    </ligand>
</feature>
<dbReference type="GO" id="GO:0071424">
    <property type="term" value="F:rRNA (cytosine-N4-)-methyltransferase activity"/>
    <property type="evidence" value="ECO:0007669"/>
    <property type="project" value="UniProtKB-UniRule"/>
</dbReference>
<keyword evidence="3 6" id="KW-0489">Methyltransferase</keyword>
<dbReference type="Proteomes" id="UP000785783">
    <property type="component" value="Unassembled WGS sequence"/>
</dbReference>
<dbReference type="GO" id="GO:0070475">
    <property type="term" value="P:rRNA base methylation"/>
    <property type="evidence" value="ECO:0007669"/>
    <property type="project" value="UniProtKB-UniRule"/>
</dbReference>
<dbReference type="PIRSF" id="PIRSF004486">
    <property type="entry name" value="MraW"/>
    <property type="match status" value="1"/>
</dbReference>
<evidence type="ECO:0000256" key="4">
    <source>
        <dbReference type="ARBA" id="ARBA00022679"/>
    </source>
</evidence>
<name>A0A937L426_9PROT</name>
<evidence type="ECO:0000256" key="6">
    <source>
        <dbReference type="HAMAP-Rule" id="MF_01007"/>
    </source>
</evidence>
<dbReference type="AlphaFoldDB" id="A0A937L426"/>
<evidence type="ECO:0000256" key="1">
    <source>
        <dbReference type="ARBA" id="ARBA00010396"/>
    </source>
</evidence>
<keyword evidence="5 6" id="KW-0949">S-adenosyl-L-methionine</keyword>
<evidence type="ECO:0000256" key="5">
    <source>
        <dbReference type="ARBA" id="ARBA00022691"/>
    </source>
</evidence>
<comment type="similarity">
    <text evidence="1 6">Belongs to the methyltransferase superfamily. RsmH family.</text>
</comment>
<dbReference type="GO" id="GO:0005737">
    <property type="term" value="C:cytoplasm"/>
    <property type="evidence" value="ECO:0007669"/>
    <property type="project" value="UniProtKB-SubCell"/>
</dbReference>
<organism evidence="8 9">
    <name type="scientific">PS1 clade bacterium</name>
    <dbReference type="NCBI Taxonomy" id="2175152"/>
    <lineage>
        <taxon>Bacteria</taxon>
        <taxon>Pseudomonadati</taxon>
        <taxon>Pseudomonadota</taxon>
        <taxon>Alphaproteobacteria</taxon>
        <taxon>PS1 clade</taxon>
    </lineage>
</organism>
<dbReference type="Gene3D" id="1.10.150.170">
    <property type="entry name" value="Putative methyltransferase TM0872, insert domain"/>
    <property type="match status" value="1"/>
</dbReference>
<evidence type="ECO:0000313" key="9">
    <source>
        <dbReference type="Proteomes" id="UP000785783"/>
    </source>
</evidence>
<dbReference type="EMBL" id="JADHOK010000086">
    <property type="protein sequence ID" value="MBL6762209.1"/>
    <property type="molecule type" value="Genomic_DNA"/>
</dbReference>
<gene>
    <name evidence="6 8" type="primary">rsmH</name>
    <name evidence="8" type="ORF">ISQ19_05885</name>
</gene>
<comment type="caution">
    <text evidence="8">The sequence shown here is derived from an EMBL/GenBank/DDBJ whole genome shotgun (WGS) entry which is preliminary data.</text>
</comment>
<accession>A0A937L426</accession>
<feature type="binding site" evidence="6">
    <location>
        <position position="67"/>
    </location>
    <ligand>
        <name>S-adenosyl-L-methionine</name>
        <dbReference type="ChEBI" id="CHEBI:59789"/>
    </ligand>
</feature>
<evidence type="ECO:0000256" key="7">
    <source>
        <dbReference type="SAM" id="MobiDB-lite"/>
    </source>
</evidence>
<dbReference type="InterPro" id="IPR023397">
    <property type="entry name" value="SAM-dep_MeTrfase_MraW_recog"/>
</dbReference>
<sequence>MTDGGDVNRQQQSVPPTSAPHVPVLLNEVAAALAPQAGEVMVDGTFGAGGYSRAILEAADCAVIAIDRDPDTKRHADALATQYGPRFSYISGCFGDMQDLLSAPVNGVTLDLGVSSMQLDEAARGFSFMRDGPLDMRMSRDGLSAADLLNEAAPELLSDIIAVYGEERRARAIAKAIVARRQDKTLARTGDLVDAVCSVLGAPRFGKAHPATRTFQALRIYLNDELGELMRGLQAAEQVLKPGGRLAVVTFHSLEDRMVKQFLQPRTGRDGRPSRHMPEIARPEPSFADAAKRSVKACAEEVEANPRARSARLRVALRTAAPAFSVEADLLPKRAPSLAARSPQRGGRV</sequence>
<comment type="subcellular location">
    <subcellularLocation>
        <location evidence="6">Cytoplasm</location>
    </subcellularLocation>
</comment>
<keyword evidence="6" id="KW-0963">Cytoplasm</keyword>
<comment type="catalytic activity">
    <reaction evidence="6">
        <text>cytidine(1402) in 16S rRNA + S-adenosyl-L-methionine = N(4)-methylcytidine(1402) in 16S rRNA + S-adenosyl-L-homocysteine + H(+)</text>
        <dbReference type="Rhea" id="RHEA:42928"/>
        <dbReference type="Rhea" id="RHEA-COMP:10286"/>
        <dbReference type="Rhea" id="RHEA-COMP:10287"/>
        <dbReference type="ChEBI" id="CHEBI:15378"/>
        <dbReference type="ChEBI" id="CHEBI:57856"/>
        <dbReference type="ChEBI" id="CHEBI:59789"/>
        <dbReference type="ChEBI" id="CHEBI:74506"/>
        <dbReference type="ChEBI" id="CHEBI:82748"/>
        <dbReference type="EC" id="2.1.1.199"/>
    </reaction>
</comment>
<feature type="binding site" evidence="6">
    <location>
        <begin position="49"/>
        <end position="51"/>
    </location>
    <ligand>
        <name>S-adenosyl-L-methionine</name>
        <dbReference type="ChEBI" id="CHEBI:59789"/>
    </ligand>
</feature>
<dbReference type="InterPro" id="IPR002903">
    <property type="entry name" value="RsmH"/>
</dbReference>
<reference evidence="8" key="1">
    <citation type="submission" date="2020-10" db="EMBL/GenBank/DDBJ databases">
        <title>Microbiome of the Black Sea water column analyzed by genome centric metagenomics.</title>
        <authorList>
            <person name="Cabello-Yeves P.J."/>
            <person name="Callieri C."/>
            <person name="Picazo A."/>
            <person name="Mehrshad M."/>
            <person name="Haro-Moreno J.M."/>
            <person name="Roda-Garcia J."/>
            <person name="Dzembekova N."/>
            <person name="Slabakova V."/>
            <person name="Slabakova N."/>
            <person name="Moncheva S."/>
            <person name="Rodriguez-Valera F."/>
        </authorList>
    </citation>
    <scope>NUCLEOTIDE SEQUENCE</scope>
    <source>
        <strain evidence="8">BS307-5m-G5</strain>
    </source>
</reference>
<evidence type="ECO:0000313" key="8">
    <source>
        <dbReference type="EMBL" id="MBL6762209.1"/>
    </source>
</evidence>
<dbReference type="SUPFAM" id="SSF81799">
    <property type="entry name" value="Putative methyltransferase TM0872, insert domain"/>
    <property type="match status" value="1"/>
</dbReference>
<comment type="function">
    <text evidence="6">Specifically methylates the N4 position of cytidine in position 1402 (C1402) of 16S rRNA.</text>
</comment>
<proteinExistence type="inferred from homology"/>
<protein>
    <recommendedName>
        <fullName evidence="6">Ribosomal RNA small subunit methyltransferase H</fullName>
        <ecNumber evidence="6">2.1.1.199</ecNumber>
    </recommendedName>
    <alternativeName>
        <fullName evidence="6">16S rRNA m(4)C1402 methyltransferase</fullName>
    </alternativeName>
    <alternativeName>
        <fullName evidence="6">rRNA (cytosine-N(4)-)-methyltransferase RsmH</fullName>
    </alternativeName>
</protein>
<evidence type="ECO:0000256" key="3">
    <source>
        <dbReference type="ARBA" id="ARBA00022603"/>
    </source>
</evidence>
<dbReference type="PANTHER" id="PTHR11265">
    <property type="entry name" value="S-ADENOSYL-METHYLTRANSFERASE MRAW"/>
    <property type="match status" value="1"/>
</dbReference>
<evidence type="ECO:0000256" key="2">
    <source>
        <dbReference type="ARBA" id="ARBA00022552"/>
    </source>
</evidence>
<dbReference type="PANTHER" id="PTHR11265:SF0">
    <property type="entry name" value="12S RRNA N4-METHYLCYTIDINE METHYLTRANSFERASE"/>
    <property type="match status" value="1"/>
</dbReference>
<keyword evidence="4 6" id="KW-0808">Transferase</keyword>
<dbReference type="HAMAP" id="MF_01007">
    <property type="entry name" value="16SrRNA_methyltr_H"/>
    <property type="match status" value="1"/>
</dbReference>
<dbReference type="EC" id="2.1.1.199" evidence="6"/>
<feature type="binding site" evidence="6">
    <location>
        <position position="118"/>
    </location>
    <ligand>
        <name>S-adenosyl-L-methionine</name>
        <dbReference type="ChEBI" id="CHEBI:59789"/>
    </ligand>
</feature>
<dbReference type="Gene3D" id="3.40.50.150">
    <property type="entry name" value="Vaccinia Virus protein VP39"/>
    <property type="match status" value="1"/>
</dbReference>
<dbReference type="InterPro" id="IPR029063">
    <property type="entry name" value="SAM-dependent_MTases_sf"/>
</dbReference>